<evidence type="ECO:0000256" key="3">
    <source>
        <dbReference type="ARBA" id="ARBA00022485"/>
    </source>
</evidence>
<dbReference type="PANTHER" id="PTHR43551">
    <property type="entry name" value="FUMARATE REDUCTASE IRON-SULFUR SUBUNIT"/>
    <property type="match status" value="1"/>
</dbReference>
<comment type="cofactor">
    <cofactor evidence="1">
        <name>[4Fe-4S] cluster</name>
        <dbReference type="ChEBI" id="CHEBI:49883"/>
    </cofactor>
</comment>
<evidence type="ECO:0000256" key="8">
    <source>
        <dbReference type="ARBA" id="ARBA00023014"/>
    </source>
</evidence>
<dbReference type="GO" id="GO:0008177">
    <property type="term" value="F:succinate dehydrogenase (quinone) activity"/>
    <property type="evidence" value="ECO:0007669"/>
    <property type="project" value="UniProtKB-EC"/>
</dbReference>
<evidence type="ECO:0000256" key="2">
    <source>
        <dbReference type="ARBA" id="ARBA00022448"/>
    </source>
</evidence>
<dbReference type="EMBL" id="FMXO01000009">
    <property type="protein sequence ID" value="SDB37762.1"/>
    <property type="molecule type" value="Genomic_DNA"/>
</dbReference>
<keyword evidence="12" id="KW-1185">Reference proteome</keyword>
<organism evidence="11 12">
    <name type="scientific">Desulfonatronum thiosulfatophilum</name>
    <dbReference type="NCBI Taxonomy" id="617002"/>
    <lineage>
        <taxon>Bacteria</taxon>
        <taxon>Pseudomonadati</taxon>
        <taxon>Thermodesulfobacteriota</taxon>
        <taxon>Desulfovibrionia</taxon>
        <taxon>Desulfovibrionales</taxon>
        <taxon>Desulfonatronaceae</taxon>
        <taxon>Desulfonatronum</taxon>
    </lineage>
</organism>
<feature type="domain" description="Cysteine-rich" evidence="10">
    <location>
        <begin position="48"/>
        <end position="132"/>
    </location>
</feature>
<dbReference type="Proteomes" id="UP000198771">
    <property type="component" value="Unassembled WGS sequence"/>
</dbReference>
<dbReference type="InterPro" id="IPR004017">
    <property type="entry name" value="Cys_rich_dom"/>
</dbReference>
<dbReference type="AlphaFoldDB" id="A0A1G6CXZ3"/>
<dbReference type="GO" id="GO:0051539">
    <property type="term" value="F:4 iron, 4 sulfur cluster binding"/>
    <property type="evidence" value="ECO:0007669"/>
    <property type="project" value="UniProtKB-KW"/>
</dbReference>
<reference evidence="11 12" key="1">
    <citation type="submission" date="2016-10" db="EMBL/GenBank/DDBJ databases">
        <authorList>
            <person name="de Groot N.N."/>
        </authorList>
    </citation>
    <scope>NUCLEOTIDE SEQUENCE [LARGE SCALE GENOMIC DNA]</scope>
    <source>
        <strain evidence="11 12">ASO4-2</strain>
    </source>
</reference>
<evidence type="ECO:0000313" key="11">
    <source>
        <dbReference type="EMBL" id="SDB37762.1"/>
    </source>
</evidence>
<accession>A0A1G6CXZ3</accession>
<proteinExistence type="predicted"/>
<gene>
    <name evidence="11" type="ORF">SAMN05660653_01815</name>
</gene>
<evidence type="ECO:0000256" key="4">
    <source>
        <dbReference type="ARBA" id="ARBA00022723"/>
    </source>
</evidence>
<name>A0A1G6CXZ3_9BACT</name>
<evidence type="ECO:0000256" key="1">
    <source>
        <dbReference type="ARBA" id="ARBA00001966"/>
    </source>
</evidence>
<dbReference type="STRING" id="617002.SAMN05660653_01815"/>
<keyword evidence="2" id="KW-0813">Transport</keyword>
<dbReference type="OrthoDB" id="5470949at2"/>
<keyword evidence="3" id="KW-0004">4Fe-4S</keyword>
<keyword evidence="6" id="KW-0560">Oxidoreductase</keyword>
<evidence type="ECO:0000256" key="6">
    <source>
        <dbReference type="ARBA" id="ARBA00023002"/>
    </source>
</evidence>
<keyword evidence="8" id="KW-0411">Iron-sulfur</keyword>
<evidence type="ECO:0000256" key="5">
    <source>
        <dbReference type="ARBA" id="ARBA00022982"/>
    </source>
</evidence>
<keyword evidence="7" id="KW-0408">Iron</keyword>
<evidence type="ECO:0000259" key="10">
    <source>
        <dbReference type="Pfam" id="PF02754"/>
    </source>
</evidence>
<protein>
    <submittedName>
        <fullName evidence="11">Cysteine-rich domain-containing protein</fullName>
    </submittedName>
</protein>
<comment type="catalytic activity">
    <reaction evidence="9">
        <text>a quinone + succinate = fumarate + a quinol</text>
        <dbReference type="Rhea" id="RHEA:40523"/>
        <dbReference type="ChEBI" id="CHEBI:24646"/>
        <dbReference type="ChEBI" id="CHEBI:29806"/>
        <dbReference type="ChEBI" id="CHEBI:30031"/>
        <dbReference type="ChEBI" id="CHEBI:132124"/>
        <dbReference type="EC" id="1.3.5.1"/>
    </reaction>
</comment>
<evidence type="ECO:0000256" key="9">
    <source>
        <dbReference type="ARBA" id="ARBA00049220"/>
    </source>
</evidence>
<dbReference type="GO" id="GO:0046872">
    <property type="term" value="F:metal ion binding"/>
    <property type="evidence" value="ECO:0007669"/>
    <property type="project" value="UniProtKB-KW"/>
</dbReference>
<evidence type="ECO:0000256" key="7">
    <source>
        <dbReference type="ARBA" id="ARBA00023004"/>
    </source>
</evidence>
<keyword evidence="4" id="KW-0479">Metal-binding</keyword>
<dbReference type="Pfam" id="PF02754">
    <property type="entry name" value="CCG"/>
    <property type="match status" value="1"/>
</dbReference>
<evidence type="ECO:0000313" key="12">
    <source>
        <dbReference type="Proteomes" id="UP000198771"/>
    </source>
</evidence>
<dbReference type="PANTHER" id="PTHR43551:SF2">
    <property type="entry name" value="FUMARATE REDUCTASE IRON-SULFUR SUBUNIT"/>
    <property type="match status" value="1"/>
</dbReference>
<sequence length="164" mass="17881">MKALGFEAPLWLGKQFSFEATPPIKVWADCLRSGALKLIPGFHQEPATFQDSCNFIRNAGMYKQSRELMSRVAADFREMHPHGNATYCCGNGGGQGLMPEYKQAKIAALKAKAESIRATGAKMIVVACHNCEDGIQETCKAYELDAKVELFSAYLAEAVDLGAV</sequence>
<keyword evidence="5" id="KW-0249">Electron transport</keyword>